<dbReference type="EMBL" id="ASSZ01000034">
    <property type="protein sequence ID" value="EOS54124.1"/>
    <property type="molecule type" value="Genomic_DNA"/>
</dbReference>
<accession>R9L5Q3</accession>
<comment type="caution">
    <text evidence="6">The sequence shown here is derived from an EMBL/GenBank/DDBJ whole genome shotgun (WGS) entry which is preliminary data.</text>
</comment>
<organism evidence="6 7">
    <name type="scientific">Paenibacillus barengoltzii G22</name>
    <dbReference type="NCBI Taxonomy" id="1235795"/>
    <lineage>
        <taxon>Bacteria</taxon>
        <taxon>Bacillati</taxon>
        <taxon>Bacillota</taxon>
        <taxon>Bacilli</taxon>
        <taxon>Bacillales</taxon>
        <taxon>Paenibacillaceae</taxon>
        <taxon>Paenibacillus</taxon>
    </lineage>
</organism>
<evidence type="ECO:0000313" key="7">
    <source>
        <dbReference type="Proteomes" id="UP000019598"/>
    </source>
</evidence>
<feature type="domain" description="Helicase ATP-binding" evidence="4">
    <location>
        <begin position="370"/>
        <end position="522"/>
    </location>
</feature>
<dbReference type="STRING" id="1235795.C812_03755"/>
<dbReference type="InterPro" id="IPR001650">
    <property type="entry name" value="Helicase_C-like"/>
</dbReference>
<dbReference type="AlphaFoldDB" id="R9L5Q3"/>
<keyword evidence="1" id="KW-0547">Nucleotide-binding</keyword>
<gene>
    <name evidence="6" type="ORF">C812_03755</name>
</gene>
<dbReference type="Proteomes" id="UP000019598">
    <property type="component" value="Unassembled WGS sequence"/>
</dbReference>
<dbReference type="PANTHER" id="PTHR30580:SF1">
    <property type="entry name" value="COMF OPERON PROTEIN 1"/>
    <property type="match status" value="1"/>
</dbReference>
<evidence type="ECO:0000256" key="3">
    <source>
        <dbReference type="ARBA" id="ARBA00023125"/>
    </source>
</evidence>
<dbReference type="GO" id="GO:0003677">
    <property type="term" value="F:DNA binding"/>
    <property type="evidence" value="ECO:0007669"/>
    <property type="project" value="UniProtKB-KW"/>
</dbReference>
<evidence type="ECO:0008006" key="8">
    <source>
        <dbReference type="Google" id="ProtNLM"/>
    </source>
</evidence>
<dbReference type="Pfam" id="PF00271">
    <property type="entry name" value="Helicase_C"/>
    <property type="match status" value="1"/>
</dbReference>
<dbReference type="InterPro" id="IPR011545">
    <property type="entry name" value="DEAD/DEAH_box_helicase_dom"/>
</dbReference>
<dbReference type="SMART" id="SM00490">
    <property type="entry name" value="HELICc"/>
    <property type="match status" value="1"/>
</dbReference>
<reference evidence="6 7" key="1">
    <citation type="submission" date="2013-04" db="EMBL/GenBank/DDBJ databases">
        <title>The Genome Sequence of Paenibacillus barengoltzii G22.</title>
        <authorList>
            <consortium name="The Broad Institute Genomics Platform"/>
            <consortium name="The Broad Institute Genome Sequencing Center for Infectious Disease"/>
            <person name="Earl A."/>
            <person name="Xavier R."/>
            <person name="Elson C."/>
            <person name="Duck W."/>
            <person name="Walker B."/>
            <person name="Young S."/>
            <person name="Zeng Q."/>
            <person name="Gargeya S."/>
            <person name="Fitzgerald M."/>
            <person name="Haas B."/>
            <person name="Abouelleil A."/>
            <person name="Allen A.W."/>
            <person name="Alvarado L."/>
            <person name="Arachchi H.M."/>
            <person name="Berlin A.M."/>
            <person name="Chapman S.B."/>
            <person name="Gainer-Dewar J."/>
            <person name="Goldberg J."/>
            <person name="Griggs A."/>
            <person name="Gujja S."/>
            <person name="Hansen M."/>
            <person name="Howarth C."/>
            <person name="Imamovic A."/>
            <person name="Ireland A."/>
            <person name="Larimer J."/>
            <person name="McCowan C."/>
            <person name="Murphy C."/>
            <person name="Pearson M."/>
            <person name="Poon T.W."/>
            <person name="Priest M."/>
            <person name="Roberts A."/>
            <person name="Saif S."/>
            <person name="Shea T."/>
            <person name="Sisk P."/>
            <person name="Sykes S."/>
            <person name="Wortman J."/>
            <person name="Nusbaum C."/>
            <person name="Birren B."/>
        </authorList>
    </citation>
    <scope>NUCLEOTIDE SEQUENCE [LARGE SCALE GENOMIC DNA]</scope>
    <source>
        <strain evidence="6 7">G22</strain>
    </source>
</reference>
<dbReference type="PROSITE" id="PS51192">
    <property type="entry name" value="HELICASE_ATP_BIND_1"/>
    <property type="match status" value="1"/>
</dbReference>
<dbReference type="GO" id="GO:0043138">
    <property type="term" value="F:3'-5' DNA helicase activity"/>
    <property type="evidence" value="ECO:0007669"/>
    <property type="project" value="TreeGrafter"/>
</dbReference>
<dbReference type="InterPro" id="IPR027417">
    <property type="entry name" value="P-loop_NTPase"/>
</dbReference>
<dbReference type="InterPro" id="IPR014001">
    <property type="entry name" value="Helicase_ATP-bd"/>
</dbReference>
<evidence type="ECO:0000259" key="4">
    <source>
        <dbReference type="PROSITE" id="PS51192"/>
    </source>
</evidence>
<name>R9L5Q3_9BACL</name>
<dbReference type="GO" id="GO:0006270">
    <property type="term" value="P:DNA replication initiation"/>
    <property type="evidence" value="ECO:0007669"/>
    <property type="project" value="TreeGrafter"/>
</dbReference>
<feature type="domain" description="Helicase C-terminal" evidence="5">
    <location>
        <begin position="554"/>
        <end position="707"/>
    </location>
</feature>
<keyword evidence="3" id="KW-0238">DNA-binding</keyword>
<evidence type="ECO:0000313" key="6">
    <source>
        <dbReference type="EMBL" id="EOS54124.1"/>
    </source>
</evidence>
<evidence type="ECO:0000256" key="1">
    <source>
        <dbReference type="ARBA" id="ARBA00022741"/>
    </source>
</evidence>
<evidence type="ECO:0000259" key="5">
    <source>
        <dbReference type="PROSITE" id="PS51194"/>
    </source>
</evidence>
<dbReference type="HOGENOM" id="CLU_024742_3_0_9"/>
<evidence type="ECO:0000256" key="2">
    <source>
        <dbReference type="ARBA" id="ARBA00022840"/>
    </source>
</evidence>
<keyword evidence="2" id="KW-0067">ATP-binding</keyword>
<dbReference type="Pfam" id="PF00270">
    <property type="entry name" value="DEAD"/>
    <property type="match status" value="1"/>
</dbReference>
<dbReference type="GO" id="GO:0006302">
    <property type="term" value="P:double-strand break repair"/>
    <property type="evidence" value="ECO:0007669"/>
    <property type="project" value="TreeGrafter"/>
</dbReference>
<sequence length="707" mass="78618">MRGSLYAVRTKSGWQLRVSLDLHVDLLWWLDREAHAIYLLSEGLPFGWAVEARDSFKAFREMDRWTEQEWDLFLLQVLQEEIKAEAKLIHPAERLDKAAWIGRHRGWLMKAGQITAWGRMFYHLGNDENHEDLRTELRLMDRGGVRQGKELSADLSGAGLEKQQREDMGGELAELAEAAQRLAAALAGRSLLEAELQQLLAERLPGLAPVWRSALQHAHLQGRVQLTAGVASARPNPGPRWRRARTSRCRRCGSGVHRRTPCGSCGSRGCAYCEACLALGRSRSCALLLRGSSAGVVPPRAGGGTAAGLAPTGSLLDRWGLSPAQRSAAGQALRFLAQAQEAAAQRQVAATAHGRPALLLASRRSPLRRTETRSRPPRFLLWAVTGAGKTEMIFPLLRYALDSGGRVLVATPRRDVVLELAPRVAKAFPEEPMAVLYGGSPQRWEEARLILATTHQLMRFYQAFDLVVIDELDAFPYHNDPMLNYAAEAACKPGGRFILLSATPPARMRREIRAGRLPHAKVPARYHGYPLPVPERITMASVEACLRRRVLPPALFHLLRHSVQRGAQIFLFVTRIRQIAAFTELLRTYFPGLPIEGTSSIDPDRNEKVLAFREGRIRMLVTTTILERGVTVPKSDVYIVDADSDLFDEASLVQMAGRAGRSKDDPKGKVVFAAPAWTKSQRDAIRQIRMMNAAAYKNGFIKVKEVQ</sequence>
<dbReference type="PATRIC" id="fig|1235795.3.peg.3718"/>
<dbReference type="Gene3D" id="3.40.50.300">
    <property type="entry name" value="P-loop containing nucleotide triphosphate hydrolases"/>
    <property type="match status" value="2"/>
</dbReference>
<dbReference type="GO" id="GO:0005524">
    <property type="term" value="F:ATP binding"/>
    <property type="evidence" value="ECO:0007669"/>
    <property type="project" value="UniProtKB-KW"/>
</dbReference>
<protein>
    <recommendedName>
        <fullName evidence="8">ComF operon protein 1</fullName>
    </recommendedName>
</protein>
<dbReference type="GO" id="GO:0006310">
    <property type="term" value="P:DNA recombination"/>
    <property type="evidence" value="ECO:0007669"/>
    <property type="project" value="TreeGrafter"/>
</dbReference>
<dbReference type="GeneID" id="303115987"/>
<dbReference type="SUPFAM" id="SSF52540">
    <property type="entry name" value="P-loop containing nucleoside triphosphate hydrolases"/>
    <property type="match status" value="1"/>
</dbReference>
<dbReference type="SMART" id="SM00487">
    <property type="entry name" value="DEXDc"/>
    <property type="match status" value="1"/>
</dbReference>
<dbReference type="PANTHER" id="PTHR30580">
    <property type="entry name" value="PRIMOSOMAL PROTEIN N"/>
    <property type="match status" value="1"/>
</dbReference>
<dbReference type="RefSeq" id="WP_016314141.1">
    <property type="nucleotide sequence ID" value="NZ_KE159655.1"/>
</dbReference>
<dbReference type="PROSITE" id="PS51194">
    <property type="entry name" value="HELICASE_CTER"/>
    <property type="match status" value="1"/>
</dbReference>
<proteinExistence type="predicted"/>